<reference evidence="4" key="1">
    <citation type="submission" date="2023-07" db="EMBL/GenBank/DDBJ databases">
        <authorList>
            <person name="Stuckert A."/>
        </authorList>
    </citation>
    <scope>NUCLEOTIDE SEQUENCE</scope>
</reference>
<feature type="domain" description="CCHC-type" evidence="3">
    <location>
        <begin position="485"/>
        <end position="498"/>
    </location>
</feature>
<dbReference type="Gene3D" id="4.10.60.10">
    <property type="entry name" value="Zinc finger, CCHC-type"/>
    <property type="match status" value="1"/>
</dbReference>
<evidence type="ECO:0000256" key="2">
    <source>
        <dbReference type="SAM" id="MobiDB-lite"/>
    </source>
</evidence>
<keyword evidence="5" id="KW-1185">Reference proteome</keyword>
<dbReference type="InterPro" id="IPR001878">
    <property type="entry name" value="Znf_CCHC"/>
</dbReference>
<feature type="compositionally biased region" description="Polar residues" evidence="2">
    <location>
        <begin position="151"/>
        <end position="162"/>
    </location>
</feature>
<dbReference type="Pfam" id="PF23058">
    <property type="entry name" value="RBD_ZCCHC3_2nd"/>
    <property type="match status" value="1"/>
</dbReference>
<dbReference type="PANTHER" id="PTHR22639:SF4">
    <property type="entry name" value="ZINC FINGER CCHC DOMAIN-CONTAINING PROTEIN 3"/>
    <property type="match status" value="1"/>
</dbReference>
<dbReference type="InterPro" id="IPR057811">
    <property type="entry name" value="RBD_ZCCHC3_2nd"/>
</dbReference>
<dbReference type="PANTHER" id="PTHR22639">
    <property type="entry name" value="GAG-RELATED PROTEIN"/>
    <property type="match status" value="1"/>
</dbReference>
<evidence type="ECO:0000313" key="4">
    <source>
        <dbReference type="EMBL" id="CAJ0954307.1"/>
    </source>
</evidence>
<dbReference type="PROSITE" id="PS50158">
    <property type="entry name" value="ZF_CCHC"/>
    <property type="match status" value="1"/>
</dbReference>
<gene>
    <name evidence="4" type="ORF">RIMI_LOCUS14673786</name>
</gene>
<evidence type="ECO:0000259" key="3">
    <source>
        <dbReference type="PROSITE" id="PS50158"/>
    </source>
</evidence>
<comment type="caution">
    <text evidence="4">The sequence shown here is derived from an EMBL/GenBank/DDBJ whole genome shotgun (WGS) entry which is preliminary data.</text>
</comment>
<dbReference type="EMBL" id="CAUEEQ010038267">
    <property type="protein sequence ID" value="CAJ0954307.1"/>
    <property type="molecule type" value="Genomic_DNA"/>
</dbReference>
<protein>
    <recommendedName>
        <fullName evidence="3">CCHC-type domain-containing protein</fullName>
    </recommendedName>
</protein>
<feature type="compositionally biased region" description="Low complexity" evidence="2">
    <location>
        <begin position="575"/>
        <end position="593"/>
    </location>
</feature>
<feature type="region of interest" description="Disordered" evidence="2">
    <location>
        <begin position="1"/>
        <end position="56"/>
    </location>
</feature>
<dbReference type="InterPro" id="IPR057810">
    <property type="entry name" value="RBD_ZCCHC3_1st"/>
</dbReference>
<evidence type="ECO:0000313" key="5">
    <source>
        <dbReference type="Proteomes" id="UP001176940"/>
    </source>
</evidence>
<evidence type="ECO:0000256" key="1">
    <source>
        <dbReference type="PROSITE-ProRule" id="PRU00047"/>
    </source>
</evidence>
<sequence length="609" mass="67480">MPKSPGNQASSDDDEEDDAEDDDEDNEDDKDDDEDEDDNSILNIMSTKPEQRAPGHTAAGSWYVPFVPSPPEYDGKVVKVGLFNKKKIVITIINTRCSEEPDGGFTLGGEGLKTSCQGPASKANMWQQSDQEEEDFSGGAAMKEDLTVSGSEGLMQSGSNQKAVKMETKGELSERPPREGQTLAPDPQPGVSDPTAVSQEHQRLVLGTSGDTAGRMTDHLVNNGTQQSYARPVLQQQQRSAAVSGVTPQVPADNVASDVQDNVASDVQDNVASDLREWWPAVSRRLVVVLLEMNGAMGHLSLQTPGDTVQALKRRNVVRFRHRGAREELPNRSFVIQELLCNQMGFRPTNIFALISLPDRQGYDVSFKVRSQLRHFWANFFKFRDVDGWNKFRFIPISKSDTVSVTINFWNEAVPPQYIVIWLQRHCDLMSDLTKERDADGIWTGGWRVLVKLRQSQNFTHHLPVSFYIGREKGICLYAGQPRECYKCGRTGHLASACAYSVVKCSLCGEVGHAKAKCWNVQCNLCGQIGCSQRDYPDSWHNEDLPVAAEDLEEEEALLLGSVLRPEPQSESSDSAQGARESSEGSSSPASVSNRENNESAQIKRRKKR</sequence>
<feature type="compositionally biased region" description="Polar residues" evidence="2">
    <location>
        <begin position="1"/>
        <end position="10"/>
    </location>
</feature>
<keyword evidence="1" id="KW-0862">Zinc</keyword>
<dbReference type="InterPro" id="IPR042509">
    <property type="entry name" value="ZCCHC3"/>
</dbReference>
<dbReference type="SMART" id="SM00343">
    <property type="entry name" value="ZnF_C2HC"/>
    <property type="match status" value="2"/>
</dbReference>
<name>A0ABN9M2D9_9NEOB</name>
<keyword evidence="1" id="KW-0479">Metal-binding</keyword>
<dbReference type="Pfam" id="PF00098">
    <property type="entry name" value="zf-CCHC"/>
    <property type="match status" value="1"/>
</dbReference>
<feature type="compositionally biased region" description="Basic and acidic residues" evidence="2">
    <location>
        <begin position="164"/>
        <end position="178"/>
    </location>
</feature>
<feature type="region of interest" description="Disordered" evidence="2">
    <location>
        <begin position="561"/>
        <end position="609"/>
    </location>
</feature>
<keyword evidence="1" id="KW-0863">Zinc-finger</keyword>
<feature type="region of interest" description="Disordered" evidence="2">
    <location>
        <begin position="151"/>
        <end position="200"/>
    </location>
</feature>
<accession>A0ABN9M2D9</accession>
<dbReference type="Pfam" id="PF23057">
    <property type="entry name" value="RBD_ZCCHC3_1st"/>
    <property type="match status" value="1"/>
</dbReference>
<feature type="compositionally biased region" description="Acidic residues" evidence="2">
    <location>
        <begin position="11"/>
        <end position="39"/>
    </location>
</feature>
<dbReference type="Proteomes" id="UP001176940">
    <property type="component" value="Unassembled WGS sequence"/>
</dbReference>
<proteinExistence type="predicted"/>
<dbReference type="InterPro" id="IPR036875">
    <property type="entry name" value="Znf_CCHC_sf"/>
</dbReference>
<dbReference type="SUPFAM" id="SSF57756">
    <property type="entry name" value="Retrovirus zinc finger-like domains"/>
    <property type="match status" value="1"/>
</dbReference>
<organism evidence="4 5">
    <name type="scientific">Ranitomeya imitator</name>
    <name type="common">mimic poison frog</name>
    <dbReference type="NCBI Taxonomy" id="111125"/>
    <lineage>
        <taxon>Eukaryota</taxon>
        <taxon>Metazoa</taxon>
        <taxon>Chordata</taxon>
        <taxon>Craniata</taxon>
        <taxon>Vertebrata</taxon>
        <taxon>Euteleostomi</taxon>
        <taxon>Amphibia</taxon>
        <taxon>Batrachia</taxon>
        <taxon>Anura</taxon>
        <taxon>Neobatrachia</taxon>
        <taxon>Hyloidea</taxon>
        <taxon>Dendrobatidae</taxon>
        <taxon>Dendrobatinae</taxon>
        <taxon>Ranitomeya</taxon>
    </lineage>
</organism>